<dbReference type="SUPFAM" id="SSF56925">
    <property type="entry name" value="OMPA-like"/>
    <property type="match status" value="1"/>
</dbReference>
<sequence length="379" mass="43576">MLILIWLGSDQKEKFIEYYFYFYPVKKILWTILFLLTLKMCVSQSVILKPHYGFTWPHRSSITHLVQTHAGGISLNYEKQVSGEKFWHRDYGFPSAGISGYYTQLGNREVLGYGLGAIGYLKFYPYRFSKVQFYFTTGAGYGYISEKWNPETNHKNIIISSHSNLLIQLESGVEFRLSDKLNTSLGVGVTHYSNGSTTLPNKGVNYIAMNFGLSYQINEPDTLEVKHKSIDSSRYMLNLRASGFYKEGLYELTGKKPVSTLRLEFSYKAARKSKITLGSDLMYNGALKSYYDEQGFENSNNFQMGTTIGYHLNLHAFEIFLHQGFYLYSFDYPGGRLYQRFGLMVDLSKGWFINGSIKSHLVTADYFEFGIGKTLWRSN</sequence>
<dbReference type="InterPro" id="IPR011250">
    <property type="entry name" value="OMP/PagP_B-barrel"/>
</dbReference>
<reference evidence="1 2" key="1">
    <citation type="submission" date="2019-09" db="EMBL/GenBank/DDBJ databases">
        <title>Genomes of Cryomorphaceae.</title>
        <authorList>
            <person name="Bowman J.P."/>
        </authorList>
    </citation>
    <scope>NUCLEOTIDE SEQUENCE [LARGE SCALE GENOMIC DNA]</scope>
    <source>
        <strain evidence="1 2">KCTC 52047</strain>
    </source>
</reference>
<gene>
    <name evidence="1" type="ORF">F3059_12660</name>
</gene>
<dbReference type="AlphaFoldDB" id="A0A6N6M1E4"/>
<protein>
    <submittedName>
        <fullName evidence="1">Acyloxyacyl hydrolase</fullName>
    </submittedName>
</protein>
<name>A0A6N6M1E4_9FLAO</name>
<dbReference type="Proteomes" id="UP000435357">
    <property type="component" value="Unassembled WGS sequence"/>
</dbReference>
<evidence type="ECO:0000313" key="2">
    <source>
        <dbReference type="Proteomes" id="UP000435357"/>
    </source>
</evidence>
<dbReference type="RefSeq" id="WP_151169844.1">
    <property type="nucleotide sequence ID" value="NZ_WACR01000012.1"/>
</dbReference>
<dbReference type="InterPro" id="IPR018550">
    <property type="entry name" value="Lipid-A_deacylase-rel"/>
</dbReference>
<dbReference type="Gene3D" id="2.40.160.20">
    <property type="match status" value="1"/>
</dbReference>
<organism evidence="1 2">
    <name type="scientific">Salibacter halophilus</name>
    <dbReference type="NCBI Taxonomy" id="1803916"/>
    <lineage>
        <taxon>Bacteria</taxon>
        <taxon>Pseudomonadati</taxon>
        <taxon>Bacteroidota</taxon>
        <taxon>Flavobacteriia</taxon>
        <taxon>Flavobacteriales</taxon>
        <taxon>Salibacteraceae</taxon>
        <taxon>Salibacter</taxon>
    </lineage>
</organism>
<comment type="caution">
    <text evidence="1">The sequence shown here is derived from an EMBL/GenBank/DDBJ whole genome shotgun (WGS) entry which is preliminary data.</text>
</comment>
<dbReference type="GO" id="GO:0016787">
    <property type="term" value="F:hydrolase activity"/>
    <property type="evidence" value="ECO:0007669"/>
    <property type="project" value="UniProtKB-KW"/>
</dbReference>
<keyword evidence="1" id="KW-0378">Hydrolase</keyword>
<accession>A0A6N6M1E4</accession>
<dbReference type="Pfam" id="PF09411">
    <property type="entry name" value="PagL"/>
    <property type="match status" value="1"/>
</dbReference>
<keyword evidence="2" id="KW-1185">Reference proteome</keyword>
<proteinExistence type="predicted"/>
<dbReference type="EMBL" id="WACR01000012">
    <property type="protein sequence ID" value="KAB1062134.1"/>
    <property type="molecule type" value="Genomic_DNA"/>
</dbReference>
<evidence type="ECO:0000313" key="1">
    <source>
        <dbReference type="EMBL" id="KAB1062134.1"/>
    </source>
</evidence>
<dbReference type="OrthoDB" id="627554at2"/>